<dbReference type="Proteomes" id="UP000050465">
    <property type="component" value="Unassembled WGS sequence"/>
</dbReference>
<protein>
    <recommendedName>
        <fullName evidence="2">DUF6816 domain-containing protein</fullName>
    </recommendedName>
</protein>
<evidence type="ECO:0000256" key="1">
    <source>
        <dbReference type="SAM" id="Phobius"/>
    </source>
</evidence>
<keyword evidence="1" id="KW-0472">Membrane</keyword>
<organism evidence="3 4">
    <name type="scientific">Phormidesmis priestleyi Ana</name>
    <dbReference type="NCBI Taxonomy" id="1666911"/>
    <lineage>
        <taxon>Bacteria</taxon>
        <taxon>Bacillati</taxon>
        <taxon>Cyanobacteriota</taxon>
        <taxon>Cyanophyceae</taxon>
        <taxon>Leptolyngbyales</taxon>
        <taxon>Leptolyngbyaceae</taxon>
        <taxon>Phormidesmis</taxon>
    </lineage>
</organism>
<comment type="caution">
    <text evidence="3">The sequence shown here is derived from an EMBL/GenBank/DDBJ whole genome shotgun (WGS) entry which is preliminary data.</text>
</comment>
<dbReference type="EMBL" id="LJZR01000002">
    <property type="protein sequence ID" value="KPQ37415.1"/>
    <property type="molecule type" value="Genomic_DNA"/>
</dbReference>
<feature type="transmembrane region" description="Helical" evidence="1">
    <location>
        <begin position="46"/>
        <end position="65"/>
    </location>
</feature>
<dbReference type="InterPro" id="IPR049213">
    <property type="entry name" value="DUF6816"/>
</dbReference>
<evidence type="ECO:0000313" key="3">
    <source>
        <dbReference type="EMBL" id="KPQ37415.1"/>
    </source>
</evidence>
<feature type="domain" description="DUF6816" evidence="2">
    <location>
        <begin position="87"/>
        <end position="305"/>
    </location>
</feature>
<reference evidence="3 4" key="1">
    <citation type="submission" date="2015-09" db="EMBL/GenBank/DDBJ databases">
        <title>Identification and resolution of microdiversity through metagenomic sequencing of parallel consortia.</title>
        <authorList>
            <person name="Nelson W.C."/>
            <person name="Romine M.F."/>
            <person name="Lindemann S.R."/>
        </authorList>
    </citation>
    <scope>NUCLEOTIDE SEQUENCE [LARGE SCALE GENOMIC DNA]</scope>
    <source>
        <strain evidence="3">Ana</strain>
    </source>
</reference>
<evidence type="ECO:0000259" key="2">
    <source>
        <dbReference type="Pfam" id="PF20670"/>
    </source>
</evidence>
<dbReference type="STRING" id="1666911.HLUCCA11_02955"/>
<evidence type="ECO:0000313" key="4">
    <source>
        <dbReference type="Proteomes" id="UP000050465"/>
    </source>
</evidence>
<dbReference type="PATRIC" id="fig|1666911.3.peg.1834"/>
<sequence>MSHHSAKNKARQIPPGRSHSYLLNKQLLNKQLLNKQLLWSRVRQNVIWLGLLILVWLTCSAGAAAESLRDRQQAFPNWDNKPPVQVSEGDLAYPAWMAGTWRMNSTLIDMVAPLAPEVVTPGFEGNRQFLGKPIPAIVRFIPKPIAKGRFLNQPLANSQKDEVQIVSDRAFNGLNLARAYLGDEWVKAVKVDPEDPNRQVTLLKNNQQLISTVTGRTVEEPNAGTFATTEVFQQYFRNAKNAENASTVYLNEVENTTIYHKRADPNFPIGADQITAIYLSPQDPNYFKAQDKPVALYRYQLSFSPINSLVNTQ</sequence>
<dbReference type="Pfam" id="PF20670">
    <property type="entry name" value="DUF6816"/>
    <property type="match status" value="1"/>
</dbReference>
<keyword evidence="1" id="KW-1133">Transmembrane helix</keyword>
<keyword evidence="1" id="KW-0812">Transmembrane</keyword>
<proteinExistence type="predicted"/>
<name>A0A0P7Z0X7_9CYAN</name>
<accession>A0A0P7Z0X7</accession>
<gene>
    <name evidence="3" type="ORF">HLUCCA11_02955</name>
</gene>
<dbReference type="AlphaFoldDB" id="A0A0P7Z0X7"/>